<protein>
    <submittedName>
        <fullName evidence="2">Uncharacterized protein</fullName>
    </submittedName>
</protein>
<keyword evidence="3" id="KW-1185">Reference proteome</keyword>
<comment type="caution">
    <text evidence="2">The sequence shown here is derived from an EMBL/GenBank/DDBJ whole genome shotgun (WGS) entry which is preliminary data.</text>
</comment>
<feature type="region of interest" description="Disordered" evidence="1">
    <location>
        <begin position="33"/>
        <end position="66"/>
    </location>
</feature>
<gene>
    <name evidence="2" type="ORF">LMG27198_28200</name>
</gene>
<organism evidence="2 3">
    <name type="scientific">Methylocystis echinoides</name>
    <dbReference type="NCBI Taxonomy" id="29468"/>
    <lineage>
        <taxon>Bacteria</taxon>
        <taxon>Pseudomonadati</taxon>
        <taxon>Pseudomonadota</taxon>
        <taxon>Alphaproteobacteria</taxon>
        <taxon>Hyphomicrobiales</taxon>
        <taxon>Methylocystaceae</taxon>
        <taxon>Methylocystis</taxon>
    </lineage>
</organism>
<evidence type="ECO:0000256" key="1">
    <source>
        <dbReference type="SAM" id="MobiDB-lite"/>
    </source>
</evidence>
<name>A0A9W6GVR7_9HYPH</name>
<evidence type="ECO:0000313" key="3">
    <source>
        <dbReference type="Proteomes" id="UP001144323"/>
    </source>
</evidence>
<proteinExistence type="predicted"/>
<dbReference type="AlphaFoldDB" id="A0A9W6GVR7"/>
<evidence type="ECO:0000313" key="2">
    <source>
        <dbReference type="EMBL" id="GLI93828.1"/>
    </source>
</evidence>
<dbReference type="EMBL" id="BSEC01000001">
    <property type="protein sequence ID" value="GLI93828.1"/>
    <property type="molecule type" value="Genomic_DNA"/>
</dbReference>
<sequence>MQKVLFGTMAPESQIFMILVSTQRLPPMHLVPRGQAPSPAETLQGTLFGRGGAQPPSGVHTCPGSQ</sequence>
<accession>A0A9W6GVR7</accession>
<reference evidence="2" key="1">
    <citation type="journal article" date="2023" name="Int. J. Syst. Evol. Microbiol.">
        <title>Methylocystis iwaonis sp. nov., a type II methane-oxidizing bacterium from surface soil of a rice paddy field in Japan, and emended description of the genus Methylocystis (ex Whittenbury et al. 1970) Bowman et al. 1993.</title>
        <authorList>
            <person name="Kaise H."/>
            <person name="Sawadogo J.B."/>
            <person name="Alam M.S."/>
            <person name="Ueno C."/>
            <person name="Dianou D."/>
            <person name="Shinjo R."/>
            <person name="Asakawa S."/>
        </authorList>
    </citation>
    <scope>NUCLEOTIDE SEQUENCE</scope>
    <source>
        <strain evidence="2">LMG27198</strain>
    </source>
</reference>
<dbReference type="Proteomes" id="UP001144323">
    <property type="component" value="Unassembled WGS sequence"/>
</dbReference>